<proteinExistence type="predicted"/>
<dbReference type="AlphaFoldDB" id="A0A921L5M9"/>
<organism evidence="3 4">
    <name type="scientific">Phocaeicola plebeius</name>
    <dbReference type="NCBI Taxonomy" id="310297"/>
    <lineage>
        <taxon>Bacteria</taxon>
        <taxon>Pseudomonadati</taxon>
        <taxon>Bacteroidota</taxon>
        <taxon>Bacteroidia</taxon>
        <taxon>Bacteroidales</taxon>
        <taxon>Bacteroidaceae</taxon>
        <taxon>Phocaeicola</taxon>
    </lineage>
</organism>
<feature type="compositionally biased region" description="Basic residues" evidence="1">
    <location>
        <begin position="43"/>
        <end position="54"/>
    </location>
</feature>
<sequence>MRRKYIMAGAMLYLSLLAGTASANSSALVEETENSTEVWQVPHKPKGTKTRLKIQPKAERPAAKKADKQKPQAKKSDKKSVKKVSSSSRYVAIKTNAVYWTGAIANIAAEVKLHKHVSLELPLDFSLWDIEREHGVRLVLFQPEARWWMKGVGEGHFVGVHAHVGAFNVKWNEDRYQVAGRPLLGAGLTYGYSLSFDEHWGAEFLIGAGYVNMKYDRFYNIDNGAKFDAGTYNYWGVTRVGASLVYRF</sequence>
<evidence type="ECO:0000256" key="2">
    <source>
        <dbReference type="SAM" id="SignalP"/>
    </source>
</evidence>
<dbReference type="Pfam" id="PF12099">
    <property type="entry name" value="DUF3575"/>
    <property type="match status" value="1"/>
</dbReference>
<dbReference type="InterPro" id="IPR021958">
    <property type="entry name" value="DUF3575"/>
</dbReference>
<feature type="compositionally biased region" description="Basic and acidic residues" evidence="1">
    <location>
        <begin position="56"/>
        <end position="79"/>
    </location>
</feature>
<dbReference type="EMBL" id="DYWE01000059">
    <property type="protein sequence ID" value="HJF81115.1"/>
    <property type="molecule type" value="Genomic_DNA"/>
</dbReference>
<name>A0A921L5M9_9BACT</name>
<reference evidence="3" key="1">
    <citation type="journal article" date="2021" name="PeerJ">
        <title>Extensive microbial diversity within the chicken gut microbiome revealed by metagenomics and culture.</title>
        <authorList>
            <person name="Gilroy R."/>
            <person name="Ravi A."/>
            <person name="Getino M."/>
            <person name="Pursley I."/>
            <person name="Horton D.L."/>
            <person name="Alikhan N.F."/>
            <person name="Baker D."/>
            <person name="Gharbi K."/>
            <person name="Hall N."/>
            <person name="Watson M."/>
            <person name="Adriaenssens E.M."/>
            <person name="Foster-Nyarko E."/>
            <person name="Jarju S."/>
            <person name="Secka A."/>
            <person name="Antonio M."/>
            <person name="Oren A."/>
            <person name="Chaudhuri R.R."/>
            <person name="La Ragione R."/>
            <person name="Hildebrand F."/>
            <person name="Pallen M.J."/>
        </authorList>
    </citation>
    <scope>NUCLEOTIDE SEQUENCE</scope>
    <source>
        <strain evidence="3">9794</strain>
    </source>
</reference>
<feature type="region of interest" description="Disordered" evidence="1">
    <location>
        <begin position="36"/>
        <end position="81"/>
    </location>
</feature>
<keyword evidence="2" id="KW-0732">Signal</keyword>
<gene>
    <name evidence="3" type="ORF">K8V40_05610</name>
</gene>
<protein>
    <submittedName>
        <fullName evidence="3">DUF3575 domain-containing protein</fullName>
    </submittedName>
</protein>
<feature type="chain" id="PRO_5037042038" evidence="2">
    <location>
        <begin position="24"/>
        <end position="248"/>
    </location>
</feature>
<dbReference type="Proteomes" id="UP000722357">
    <property type="component" value="Unassembled WGS sequence"/>
</dbReference>
<evidence type="ECO:0000313" key="3">
    <source>
        <dbReference type="EMBL" id="HJF81115.1"/>
    </source>
</evidence>
<evidence type="ECO:0000256" key="1">
    <source>
        <dbReference type="SAM" id="MobiDB-lite"/>
    </source>
</evidence>
<evidence type="ECO:0000313" key="4">
    <source>
        <dbReference type="Proteomes" id="UP000722357"/>
    </source>
</evidence>
<accession>A0A921L5M9</accession>
<feature type="signal peptide" evidence="2">
    <location>
        <begin position="1"/>
        <end position="23"/>
    </location>
</feature>
<reference evidence="3" key="2">
    <citation type="submission" date="2021-09" db="EMBL/GenBank/DDBJ databases">
        <authorList>
            <person name="Gilroy R."/>
        </authorList>
    </citation>
    <scope>NUCLEOTIDE SEQUENCE</scope>
    <source>
        <strain evidence="3">9794</strain>
    </source>
</reference>
<comment type="caution">
    <text evidence="3">The sequence shown here is derived from an EMBL/GenBank/DDBJ whole genome shotgun (WGS) entry which is preliminary data.</text>
</comment>